<name>A0A7J8R263_GOSDV</name>
<proteinExistence type="predicted"/>
<dbReference type="AlphaFoldDB" id="A0A7J8R263"/>
<dbReference type="InterPro" id="IPR012334">
    <property type="entry name" value="Pectin_lyas_fold"/>
</dbReference>
<evidence type="ECO:0000259" key="4">
    <source>
        <dbReference type="Pfam" id="PF01095"/>
    </source>
</evidence>
<dbReference type="GO" id="GO:0042545">
    <property type="term" value="P:cell wall modification"/>
    <property type="evidence" value="ECO:0007669"/>
    <property type="project" value="InterPro"/>
</dbReference>
<dbReference type="GO" id="GO:0045490">
    <property type="term" value="P:pectin catabolic process"/>
    <property type="evidence" value="ECO:0007669"/>
    <property type="project" value="UniProtKB-UniPathway"/>
</dbReference>
<comment type="pathway">
    <text evidence="1">Glycan metabolism; pectin degradation; 2-dehydro-3-deoxy-D-gluconate from pectin: step 1/5.</text>
</comment>
<keyword evidence="6" id="KW-1185">Reference proteome</keyword>
<evidence type="ECO:0000313" key="5">
    <source>
        <dbReference type="EMBL" id="MBA0607937.1"/>
    </source>
</evidence>
<dbReference type="Pfam" id="PF01095">
    <property type="entry name" value="Pectinesterase"/>
    <property type="match status" value="1"/>
</dbReference>
<feature type="domain" description="Pectinesterase catalytic" evidence="4">
    <location>
        <begin position="28"/>
        <end position="75"/>
    </location>
</feature>
<keyword evidence="3" id="KW-0063">Aspartyl esterase</keyword>
<reference evidence="5 6" key="1">
    <citation type="journal article" date="2019" name="Genome Biol. Evol.">
        <title>Insights into the evolution of the New World diploid cottons (Gossypium, subgenus Houzingenia) based on genome sequencing.</title>
        <authorList>
            <person name="Grover C.E."/>
            <person name="Arick M.A. 2nd"/>
            <person name="Thrash A."/>
            <person name="Conover J.L."/>
            <person name="Sanders W.S."/>
            <person name="Peterson D.G."/>
            <person name="Frelichowski J.E."/>
            <person name="Scheffler J.A."/>
            <person name="Scheffler B.E."/>
            <person name="Wendel J.F."/>
        </authorList>
    </citation>
    <scope>NUCLEOTIDE SEQUENCE [LARGE SCALE GENOMIC DNA]</scope>
    <source>
        <strain evidence="5">27</strain>
        <tissue evidence="5">Leaf</tissue>
    </source>
</reference>
<sequence>MVQLLLGMGLVPNPWDSRTPLVLKSTKRTIDFIFGDSLIVILNSLIIVMRPMDKQFNTVTTQDKDFIDENTGGFIKPDGWMHFKDLKKSLYHVEYNNRGPSANLNARVN</sequence>
<dbReference type="UniPathway" id="UPA00545">
    <property type="reaction ID" value="UER00823"/>
</dbReference>
<dbReference type="SUPFAM" id="SSF51126">
    <property type="entry name" value="Pectin lyase-like"/>
    <property type="match status" value="1"/>
</dbReference>
<dbReference type="PANTHER" id="PTHR31707">
    <property type="entry name" value="PECTINESTERASE"/>
    <property type="match status" value="1"/>
</dbReference>
<evidence type="ECO:0000256" key="3">
    <source>
        <dbReference type="ARBA" id="ARBA00023085"/>
    </source>
</evidence>
<evidence type="ECO:0000256" key="1">
    <source>
        <dbReference type="ARBA" id="ARBA00005184"/>
    </source>
</evidence>
<dbReference type="GO" id="GO:0030599">
    <property type="term" value="F:pectinesterase activity"/>
    <property type="evidence" value="ECO:0007669"/>
    <property type="project" value="InterPro"/>
</dbReference>
<dbReference type="InterPro" id="IPR000070">
    <property type="entry name" value="Pectinesterase_cat"/>
</dbReference>
<comment type="caution">
    <text evidence="5">The sequence shown here is derived from an EMBL/GenBank/DDBJ whole genome shotgun (WGS) entry which is preliminary data.</text>
</comment>
<dbReference type="Gene3D" id="2.160.20.10">
    <property type="entry name" value="Single-stranded right-handed beta-helix, Pectin lyase-like"/>
    <property type="match status" value="1"/>
</dbReference>
<accession>A0A7J8R263</accession>
<dbReference type="EMBL" id="JABFAC010000002">
    <property type="protein sequence ID" value="MBA0607937.1"/>
    <property type="molecule type" value="Genomic_DNA"/>
</dbReference>
<organism evidence="5 6">
    <name type="scientific">Gossypium davidsonii</name>
    <name type="common">Davidson's cotton</name>
    <name type="synonym">Gossypium klotzschianum subsp. davidsonii</name>
    <dbReference type="NCBI Taxonomy" id="34287"/>
    <lineage>
        <taxon>Eukaryota</taxon>
        <taxon>Viridiplantae</taxon>
        <taxon>Streptophyta</taxon>
        <taxon>Embryophyta</taxon>
        <taxon>Tracheophyta</taxon>
        <taxon>Spermatophyta</taxon>
        <taxon>Magnoliopsida</taxon>
        <taxon>eudicotyledons</taxon>
        <taxon>Gunneridae</taxon>
        <taxon>Pentapetalae</taxon>
        <taxon>rosids</taxon>
        <taxon>malvids</taxon>
        <taxon>Malvales</taxon>
        <taxon>Malvaceae</taxon>
        <taxon>Malvoideae</taxon>
        <taxon>Gossypium</taxon>
    </lineage>
</organism>
<evidence type="ECO:0000313" key="6">
    <source>
        <dbReference type="Proteomes" id="UP000593561"/>
    </source>
</evidence>
<gene>
    <name evidence="5" type="ORF">Godav_020198</name>
</gene>
<protein>
    <recommendedName>
        <fullName evidence="4">Pectinesterase catalytic domain-containing protein</fullName>
    </recommendedName>
</protein>
<dbReference type="InterPro" id="IPR011050">
    <property type="entry name" value="Pectin_lyase_fold/virulence"/>
</dbReference>
<evidence type="ECO:0000256" key="2">
    <source>
        <dbReference type="ARBA" id="ARBA00022801"/>
    </source>
</evidence>
<keyword evidence="2" id="KW-0378">Hydrolase</keyword>
<dbReference type="Proteomes" id="UP000593561">
    <property type="component" value="Unassembled WGS sequence"/>
</dbReference>